<dbReference type="Proteomes" id="UP000285405">
    <property type="component" value="Unassembled WGS sequence"/>
</dbReference>
<protein>
    <submittedName>
        <fullName evidence="1">Uncharacterized protein</fullName>
    </submittedName>
</protein>
<dbReference type="EMBL" id="MCBR01012996">
    <property type="protein sequence ID" value="RKF64717.1"/>
    <property type="molecule type" value="Genomic_DNA"/>
</dbReference>
<gene>
    <name evidence="1" type="ORF">GcC1_129023</name>
</gene>
<dbReference type="AlphaFoldDB" id="A0A420I4T9"/>
<sequence length="33" mass="3895">MDRLVKMTVWFLSRSRKNPTQISPSTDKVTQSR</sequence>
<evidence type="ECO:0000313" key="1">
    <source>
        <dbReference type="EMBL" id="RKF64717.1"/>
    </source>
</evidence>
<name>A0A420I4T9_9PEZI</name>
<evidence type="ECO:0000313" key="2">
    <source>
        <dbReference type="Proteomes" id="UP000285405"/>
    </source>
</evidence>
<organism evidence="1 2">
    <name type="scientific">Golovinomyces cichoracearum</name>
    <dbReference type="NCBI Taxonomy" id="62708"/>
    <lineage>
        <taxon>Eukaryota</taxon>
        <taxon>Fungi</taxon>
        <taxon>Dikarya</taxon>
        <taxon>Ascomycota</taxon>
        <taxon>Pezizomycotina</taxon>
        <taxon>Leotiomycetes</taxon>
        <taxon>Erysiphales</taxon>
        <taxon>Erysiphaceae</taxon>
        <taxon>Golovinomyces</taxon>
    </lineage>
</organism>
<comment type="caution">
    <text evidence="1">The sequence shown here is derived from an EMBL/GenBank/DDBJ whole genome shotgun (WGS) entry which is preliminary data.</text>
</comment>
<proteinExistence type="predicted"/>
<accession>A0A420I4T9</accession>
<reference evidence="1 2" key="1">
    <citation type="journal article" date="2018" name="BMC Genomics">
        <title>Comparative genome analyses reveal sequence features reflecting distinct modes of host-adaptation between dicot and monocot powdery mildew.</title>
        <authorList>
            <person name="Wu Y."/>
            <person name="Ma X."/>
            <person name="Pan Z."/>
            <person name="Kale S.D."/>
            <person name="Song Y."/>
            <person name="King H."/>
            <person name="Zhang Q."/>
            <person name="Presley C."/>
            <person name="Deng X."/>
            <person name="Wei C.I."/>
            <person name="Xiao S."/>
        </authorList>
    </citation>
    <scope>NUCLEOTIDE SEQUENCE [LARGE SCALE GENOMIC DNA]</scope>
    <source>
        <strain evidence="1">UCSC1</strain>
    </source>
</reference>